<dbReference type="CDD" id="cd02024">
    <property type="entry name" value="NRK1"/>
    <property type="match status" value="1"/>
</dbReference>
<evidence type="ECO:0000313" key="3">
    <source>
        <dbReference type="Proteomes" id="UP001590950"/>
    </source>
</evidence>
<dbReference type="InterPro" id="IPR027417">
    <property type="entry name" value="P-loop_NTPase"/>
</dbReference>
<feature type="compositionally biased region" description="Low complexity" evidence="1">
    <location>
        <begin position="15"/>
        <end position="36"/>
    </location>
</feature>
<dbReference type="PANTHER" id="PTHR10285">
    <property type="entry name" value="URIDINE KINASE"/>
    <property type="match status" value="1"/>
</dbReference>
<organism evidence="2 3">
    <name type="scientific">Stereocaulon virgatum</name>
    <dbReference type="NCBI Taxonomy" id="373712"/>
    <lineage>
        <taxon>Eukaryota</taxon>
        <taxon>Fungi</taxon>
        <taxon>Dikarya</taxon>
        <taxon>Ascomycota</taxon>
        <taxon>Pezizomycotina</taxon>
        <taxon>Lecanoromycetes</taxon>
        <taxon>OSLEUM clade</taxon>
        <taxon>Lecanoromycetidae</taxon>
        <taxon>Lecanorales</taxon>
        <taxon>Lecanorineae</taxon>
        <taxon>Stereocaulaceae</taxon>
        <taxon>Stereocaulon</taxon>
    </lineage>
</organism>
<feature type="region of interest" description="Disordered" evidence="1">
    <location>
        <begin position="1"/>
        <end position="40"/>
    </location>
</feature>
<dbReference type="SUPFAM" id="SSF52540">
    <property type="entry name" value="P-loop containing nucleoside triphosphate hydrolases"/>
    <property type="match status" value="1"/>
</dbReference>
<dbReference type="Proteomes" id="UP001590950">
    <property type="component" value="Unassembled WGS sequence"/>
</dbReference>
<sequence length="292" mass="32312">MSNTHPSEPTPTSAPPSSSQSTLPNPTNDPLLLALTGPTSSGKTTLATALRQIFPPPYSLTIHADDFYKPDSLVPVKDGVQDWDCAGAMDLEKFEGVLRAVKGWKGDEGLEGLQGLLRQGNFEGEEGPMDGVHGVKGISAGVVERLRREVEGWEERVRRGRRIVIVDGFLLVGKSVRERIAGLCDVRVLLTARFEDAKTRRESRNGYVTLEGFWEDPEGYFDRVVWPNYVHEHGYLFEEGDVEGIVDEVRRREEGVVILGLGLTLEEMLERVVEELKKALGDKAMTEAPGDQ</sequence>
<protein>
    <recommendedName>
        <fullName evidence="4">P-loop containing nucleoside triphosphate hydrolase protein</fullName>
    </recommendedName>
</protein>
<comment type="caution">
    <text evidence="2">The sequence shown here is derived from an EMBL/GenBank/DDBJ whole genome shotgun (WGS) entry which is preliminary data.</text>
</comment>
<evidence type="ECO:0000256" key="1">
    <source>
        <dbReference type="SAM" id="MobiDB-lite"/>
    </source>
</evidence>
<dbReference type="EMBL" id="JBEFKJ010000003">
    <property type="protein sequence ID" value="KAL2046804.1"/>
    <property type="molecule type" value="Genomic_DNA"/>
</dbReference>
<name>A0ABR4AQ85_9LECA</name>
<reference evidence="2 3" key="1">
    <citation type="submission" date="2024-09" db="EMBL/GenBank/DDBJ databases">
        <title>Rethinking Asexuality: The Enigmatic Case of Functional Sexual Genes in Lepraria (Stereocaulaceae).</title>
        <authorList>
            <person name="Doellman M."/>
            <person name="Sun Y."/>
            <person name="Barcenas-Pena A."/>
            <person name="Lumbsch H.T."/>
            <person name="Grewe F."/>
        </authorList>
    </citation>
    <scope>NUCLEOTIDE SEQUENCE [LARGE SCALE GENOMIC DNA]</scope>
    <source>
        <strain evidence="2 3">Mercado 3170</strain>
    </source>
</reference>
<evidence type="ECO:0008006" key="4">
    <source>
        <dbReference type="Google" id="ProtNLM"/>
    </source>
</evidence>
<dbReference type="Gene3D" id="3.40.50.300">
    <property type="entry name" value="P-loop containing nucleotide triphosphate hydrolases"/>
    <property type="match status" value="1"/>
</dbReference>
<gene>
    <name evidence="2" type="ORF">N7G274_000822</name>
</gene>
<keyword evidence="3" id="KW-1185">Reference proteome</keyword>
<evidence type="ECO:0000313" key="2">
    <source>
        <dbReference type="EMBL" id="KAL2046804.1"/>
    </source>
</evidence>
<accession>A0ABR4AQ85</accession>
<proteinExistence type="predicted"/>